<accession>A0ACA9R765</accession>
<keyword evidence="2" id="KW-1185">Reference proteome</keyword>
<feature type="non-terminal residue" evidence="1">
    <location>
        <position position="1"/>
    </location>
</feature>
<name>A0ACA9R765_9GLOM</name>
<dbReference type="EMBL" id="CAJVQC010044442">
    <property type="protein sequence ID" value="CAG8779537.1"/>
    <property type="molecule type" value="Genomic_DNA"/>
</dbReference>
<sequence>GDGYLSSDIIGLFEFRTYRFLESSDNNDASKDINELQLDNIKSTWFTTPTNAKKVINDKQKFLKKQKRKDSELFRDKLYDKPKKQRTNSSYWNEYNGQEI</sequence>
<evidence type="ECO:0000313" key="1">
    <source>
        <dbReference type="EMBL" id="CAG8779537.1"/>
    </source>
</evidence>
<organism evidence="1 2">
    <name type="scientific">Racocetra persica</name>
    <dbReference type="NCBI Taxonomy" id="160502"/>
    <lineage>
        <taxon>Eukaryota</taxon>
        <taxon>Fungi</taxon>
        <taxon>Fungi incertae sedis</taxon>
        <taxon>Mucoromycota</taxon>
        <taxon>Glomeromycotina</taxon>
        <taxon>Glomeromycetes</taxon>
        <taxon>Diversisporales</taxon>
        <taxon>Gigasporaceae</taxon>
        <taxon>Racocetra</taxon>
    </lineage>
</organism>
<gene>
    <name evidence="1" type="ORF">RPERSI_LOCUS17369</name>
</gene>
<reference evidence="1" key="1">
    <citation type="submission" date="2021-06" db="EMBL/GenBank/DDBJ databases">
        <authorList>
            <person name="Kallberg Y."/>
            <person name="Tangrot J."/>
            <person name="Rosling A."/>
        </authorList>
    </citation>
    <scope>NUCLEOTIDE SEQUENCE</scope>
    <source>
        <strain evidence="1">MA461A</strain>
    </source>
</reference>
<protein>
    <submittedName>
        <fullName evidence="1">27368_t:CDS:1</fullName>
    </submittedName>
</protein>
<dbReference type="Proteomes" id="UP000789920">
    <property type="component" value="Unassembled WGS sequence"/>
</dbReference>
<evidence type="ECO:0000313" key="2">
    <source>
        <dbReference type="Proteomes" id="UP000789920"/>
    </source>
</evidence>
<proteinExistence type="predicted"/>
<feature type="non-terminal residue" evidence="1">
    <location>
        <position position="100"/>
    </location>
</feature>
<comment type="caution">
    <text evidence="1">The sequence shown here is derived from an EMBL/GenBank/DDBJ whole genome shotgun (WGS) entry which is preliminary data.</text>
</comment>